<evidence type="ECO:0000256" key="11">
    <source>
        <dbReference type="ARBA" id="ARBA00049244"/>
    </source>
</evidence>
<proteinExistence type="inferred from homology"/>
<evidence type="ECO:0000313" key="14">
    <source>
        <dbReference type="Proteomes" id="UP001229251"/>
    </source>
</evidence>
<comment type="caution">
    <text evidence="13">The sequence shown here is derived from an EMBL/GenBank/DDBJ whole genome shotgun (WGS) entry which is preliminary data.</text>
</comment>
<dbReference type="CDD" id="cd04485">
    <property type="entry name" value="DnaE_OBF"/>
    <property type="match status" value="1"/>
</dbReference>
<dbReference type="Gene3D" id="3.20.20.140">
    <property type="entry name" value="Metal-dependent hydrolases"/>
    <property type="match status" value="1"/>
</dbReference>
<comment type="catalytic activity">
    <reaction evidence="11">
        <text>DNA(n) + a 2'-deoxyribonucleoside 5'-triphosphate = DNA(n+1) + diphosphate</text>
        <dbReference type="Rhea" id="RHEA:22508"/>
        <dbReference type="Rhea" id="RHEA-COMP:17339"/>
        <dbReference type="Rhea" id="RHEA-COMP:17340"/>
        <dbReference type="ChEBI" id="CHEBI:33019"/>
        <dbReference type="ChEBI" id="CHEBI:61560"/>
        <dbReference type="ChEBI" id="CHEBI:173112"/>
        <dbReference type="EC" id="2.7.7.7"/>
    </reaction>
</comment>
<dbReference type="InterPro" id="IPR040982">
    <property type="entry name" value="DNA_pol3_finger"/>
</dbReference>
<evidence type="ECO:0000256" key="5">
    <source>
        <dbReference type="ARBA" id="ARBA00022679"/>
    </source>
</evidence>
<dbReference type="PANTHER" id="PTHR32294">
    <property type="entry name" value="DNA POLYMERASE III SUBUNIT ALPHA"/>
    <property type="match status" value="1"/>
</dbReference>
<dbReference type="GO" id="GO:0008408">
    <property type="term" value="F:3'-5' exonuclease activity"/>
    <property type="evidence" value="ECO:0007669"/>
    <property type="project" value="InterPro"/>
</dbReference>
<dbReference type="Pfam" id="PF01336">
    <property type="entry name" value="tRNA_anti-codon"/>
    <property type="match status" value="1"/>
</dbReference>
<dbReference type="Pfam" id="PF17657">
    <property type="entry name" value="DNA_pol3_finger"/>
    <property type="match status" value="1"/>
</dbReference>
<feature type="domain" description="Polymerase/histidinol phosphatase N-terminal" evidence="12">
    <location>
        <begin position="1"/>
        <end position="68"/>
    </location>
</feature>
<keyword evidence="6 13" id="KW-0548">Nucleotidyltransferase</keyword>
<dbReference type="InterPro" id="IPR004805">
    <property type="entry name" value="DnaE2/DnaE/PolC"/>
</dbReference>
<evidence type="ECO:0000256" key="4">
    <source>
        <dbReference type="ARBA" id="ARBA00019114"/>
    </source>
</evidence>
<dbReference type="InterPro" id="IPR003141">
    <property type="entry name" value="Pol/His_phosphatase_N"/>
</dbReference>
<dbReference type="Pfam" id="PF07733">
    <property type="entry name" value="DNA_pol3_alpha"/>
    <property type="match status" value="1"/>
</dbReference>
<dbReference type="GO" id="GO:0005737">
    <property type="term" value="C:cytoplasm"/>
    <property type="evidence" value="ECO:0007669"/>
    <property type="project" value="UniProtKB-SubCell"/>
</dbReference>
<dbReference type="NCBIfam" id="TIGR00594">
    <property type="entry name" value="polc"/>
    <property type="match status" value="1"/>
</dbReference>
<gene>
    <name evidence="13" type="ORF">QP433_00635</name>
</gene>
<evidence type="ECO:0000256" key="1">
    <source>
        <dbReference type="ARBA" id="ARBA00004496"/>
    </source>
</evidence>
<sequence length="1113" mass="127279">MLFNSRSAYSLLQSTLDVESYVKEAKRLGYQAIGLADVNVLYGALQFYKACQKEQVKALIGITLKIPGFIESGKNFSLLVYARDYSGYLSLIALSKAVNQSPVNHTEIRRIIAAALNSLVLITPAKEGELDYLISHDREQEACQWVDLWQDNLSKNRLFLGISIYPYNELEVKALQHFAKNQGIGLIVSQLIETLVPEDAVALKFLQAIDANETLDESVFAYRGAHYLYHRDDLVRLYQEKGLEEAVDNAVNLAKSIDLQLKMHQTLLPRFSPPEGVTSFDYLKDQVLQGLQRIDKLDNQIYLDRMNHELAIIQQMGFVDYFLIVWEIIGFCRYAKIRTGPGRGSAAGSLIAYLLDITQVDPIEYGLLFERFLNPERYNMPDIDIDIPDDKRYQVFNFIEKHYGHKNVAKLITFGTFGAKQAIRDCLRVLGKSKNEQSLWSKAIPSKPSIKLQEAFKLSDTLRRIVHQSKENQALFDLALAIEGLPRHTSIHASGIVICDQDLSQLIPVLDRQGELQLTQFAMEEVEELGLLKMDFLGLRNLQLLDDILLTIRREYQKEIDIRRIDLSDKATLALFQKADTAGVFQFESSGIRQVLQRLYPESLEDIIAVNALYRPGPMQQIQHFIARKHGKETIDYLHPLLKPILEKTYGIIVYQEQVMQICRQLAGFTLGQADLLRRAMGKKQISIMDQEKTRFIEGALERGIQQQTAEQIFQYIYQFANYGFNRSHAVVYSTLAFQLAYLKAHYPAAFYVCLLNQGTHSSQGDLAYLPVAKRVLGRLLPLDINLSKADLSIDQGSLRLGLMAIKGMRAEVCRSIIQERELVGKYQNYFDFLSRLDAAYLNEKTIQPLIDAGALDCLGYNRASLTHNLPAFIQYFKFSNNQISLFKEMEPKVELVEDWTEKERLARQRAVLGNQWMDHPMSSMMTSIESSSQYTLLEQISAKRVRSTVTFIAFVEEIRKKTTKRQEEMAFLTVSDPQAEAKLVVFPNVFQRIQTFLQEGKILCFNGRIDQDLNGQKQIIVQSIERLTDQIAPKAPTNKYQTVFIRLEKEVMALKLDWLKQLCLQNPGPLKVIIVDSQKKSWQLDEHYNLSAASRIQRALEQAFGKENIAYR</sequence>
<reference evidence="13" key="1">
    <citation type="submission" date="2023-05" db="EMBL/GenBank/DDBJ databases">
        <title>Cataloging the Phylogenetic Diversity of Human Bladder Bacteria.</title>
        <authorList>
            <person name="Du J."/>
        </authorList>
    </citation>
    <scope>NUCLEOTIDE SEQUENCE</scope>
    <source>
        <strain evidence="13">UMB1231</strain>
    </source>
</reference>
<dbReference type="AlphaFoldDB" id="A0AAJ1V513"/>
<comment type="subcellular location">
    <subcellularLocation>
        <location evidence="1">Cytoplasm</location>
    </subcellularLocation>
</comment>
<organism evidence="13 14">
    <name type="scientific">Facklamia hominis</name>
    <dbReference type="NCBI Taxonomy" id="178214"/>
    <lineage>
        <taxon>Bacteria</taxon>
        <taxon>Bacillati</taxon>
        <taxon>Bacillota</taxon>
        <taxon>Bacilli</taxon>
        <taxon>Lactobacillales</taxon>
        <taxon>Aerococcaceae</taxon>
        <taxon>Facklamia</taxon>
    </lineage>
</organism>
<dbReference type="GO" id="GO:0006260">
    <property type="term" value="P:DNA replication"/>
    <property type="evidence" value="ECO:0007669"/>
    <property type="project" value="UniProtKB-KW"/>
</dbReference>
<dbReference type="InterPro" id="IPR011708">
    <property type="entry name" value="DNA_pol3_alpha_NTPase_dom"/>
</dbReference>
<dbReference type="CDD" id="cd07431">
    <property type="entry name" value="PHP_PolIIIA"/>
    <property type="match status" value="1"/>
</dbReference>
<dbReference type="Pfam" id="PF02811">
    <property type="entry name" value="PHP"/>
    <property type="match status" value="1"/>
</dbReference>
<evidence type="ECO:0000256" key="3">
    <source>
        <dbReference type="ARBA" id="ARBA00012417"/>
    </source>
</evidence>
<evidence type="ECO:0000259" key="12">
    <source>
        <dbReference type="SMART" id="SM00481"/>
    </source>
</evidence>
<evidence type="ECO:0000313" key="13">
    <source>
        <dbReference type="EMBL" id="MDK7186484.1"/>
    </source>
</evidence>
<evidence type="ECO:0000256" key="6">
    <source>
        <dbReference type="ARBA" id="ARBA00022695"/>
    </source>
</evidence>
<evidence type="ECO:0000256" key="8">
    <source>
        <dbReference type="ARBA" id="ARBA00022932"/>
    </source>
</evidence>
<evidence type="ECO:0000256" key="9">
    <source>
        <dbReference type="ARBA" id="ARBA00025611"/>
    </source>
</evidence>
<dbReference type="SMART" id="SM00481">
    <property type="entry name" value="POLIIIAc"/>
    <property type="match status" value="1"/>
</dbReference>
<accession>A0AAJ1V513</accession>
<dbReference type="Pfam" id="PF14579">
    <property type="entry name" value="HHH_6"/>
    <property type="match status" value="1"/>
</dbReference>
<dbReference type="EMBL" id="JASOOE010000001">
    <property type="protein sequence ID" value="MDK7186484.1"/>
    <property type="molecule type" value="Genomic_DNA"/>
</dbReference>
<dbReference type="Proteomes" id="UP001229251">
    <property type="component" value="Unassembled WGS sequence"/>
</dbReference>
<dbReference type="GO" id="GO:0003676">
    <property type="term" value="F:nucleic acid binding"/>
    <property type="evidence" value="ECO:0007669"/>
    <property type="project" value="InterPro"/>
</dbReference>
<comment type="subunit">
    <text evidence="10">DNA polymerase III contains a core (composed of alpha, epsilon and theta chains) that associates with a tau subunit. This core dimerizes to form the POLIII' complex. PolIII' associates with the gamma complex (composed of gamma, delta, delta', psi and chi chains) and with the beta chain to form the complete DNA polymerase III complex.</text>
</comment>
<evidence type="ECO:0000256" key="2">
    <source>
        <dbReference type="ARBA" id="ARBA00009496"/>
    </source>
</evidence>
<protein>
    <recommendedName>
        <fullName evidence="4">DNA polymerase III subunit alpha</fullName>
        <ecNumber evidence="3">2.7.7.7</ecNumber>
    </recommendedName>
</protein>
<comment type="similarity">
    <text evidence="2">Belongs to the DNA polymerase type-C family. DnaE subfamily.</text>
</comment>
<dbReference type="Gene3D" id="1.10.10.1600">
    <property type="entry name" value="Bacterial DNA polymerase III alpha subunit, thumb domain"/>
    <property type="match status" value="1"/>
</dbReference>
<dbReference type="InterPro" id="IPR004013">
    <property type="entry name" value="PHP_dom"/>
</dbReference>
<dbReference type="RefSeq" id="WP_285065154.1">
    <property type="nucleotide sequence ID" value="NZ_JASOOE010000001.1"/>
</dbReference>
<comment type="function">
    <text evidence="9">DNA polymerase III is a complex, multichain enzyme responsible for most of the replicative synthesis in bacteria. This DNA polymerase also exhibits 3' to 5' exonuclease activity. The alpha chain is the DNA polymerase.</text>
</comment>
<dbReference type="Gene3D" id="1.10.150.870">
    <property type="match status" value="1"/>
</dbReference>
<keyword evidence="5 13" id="KW-0808">Transferase</keyword>
<dbReference type="GO" id="GO:0003887">
    <property type="term" value="F:DNA-directed DNA polymerase activity"/>
    <property type="evidence" value="ECO:0007669"/>
    <property type="project" value="UniProtKB-KW"/>
</dbReference>
<dbReference type="InterPro" id="IPR004365">
    <property type="entry name" value="NA-bd_OB_tRNA"/>
</dbReference>
<dbReference type="PANTHER" id="PTHR32294:SF0">
    <property type="entry name" value="DNA POLYMERASE III SUBUNIT ALPHA"/>
    <property type="match status" value="1"/>
</dbReference>
<dbReference type="InterPro" id="IPR041931">
    <property type="entry name" value="DNA_pol3_alpha_thumb_dom"/>
</dbReference>
<dbReference type="InterPro" id="IPR029460">
    <property type="entry name" value="DNAPol_HHH"/>
</dbReference>
<dbReference type="EC" id="2.7.7.7" evidence="3"/>
<keyword evidence="7" id="KW-0235">DNA replication</keyword>
<name>A0AAJ1V513_9LACT</name>
<evidence type="ECO:0000256" key="7">
    <source>
        <dbReference type="ARBA" id="ARBA00022705"/>
    </source>
</evidence>
<keyword evidence="8" id="KW-0239">DNA-directed DNA polymerase</keyword>
<evidence type="ECO:0000256" key="10">
    <source>
        <dbReference type="ARBA" id="ARBA00026073"/>
    </source>
</evidence>